<keyword evidence="3" id="KW-1185">Reference proteome</keyword>
<feature type="compositionally biased region" description="Low complexity" evidence="1">
    <location>
        <begin position="61"/>
        <end position="71"/>
    </location>
</feature>
<sequence length="71" mass="8153">MRQKKDACKKRASIDLMLATHRAIFNVLVTKLNRLESLDAPRRELKDDAVKELPTKKCMRARSSPSARSRT</sequence>
<proteinExistence type="predicted"/>
<protein>
    <submittedName>
        <fullName evidence="2">Uncharacterized protein</fullName>
    </submittedName>
</protein>
<dbReference type="EMBL" id="JAENGY010000263">
    <property type="protein sequence ID" value="KAG6967689.1"/>
    <property type="molecule type" value="Genomic_DNA"/>
</dbReference>
<reference evidence="2" key="1">
    <citation type="submission" date="2021-01" db="EMBL/GenBank/DDBJ databases">
        <title>Phytophthora aleatoria, a newly-described species from Pinus radiata is distinct from Phytophthora cactorum isolates based on comparative genomics.</title>
        <authorList>
            <person name="Mcdougal R."/>
            <person name="Panda P."/>
            <person name="Williams N."/>
            <person name="Studholme D.J."/>
        </authorList>
    </citation>
    <scope>NUCLEOTIDE SEQUENCE</scope>
    <source>
        <strain evidence="2">NZFS 4037</strain>
    </source>
</reference>
<dbReference type="Proteomes" id="UP000709295">
    <property type="component" value="Unassembled WGS sequence"/>
</dbReference>
<accession>A0A8J5M919</accession>
<gene>
    <name evidence="2" type="ORF">JG688_00006181</name>
</gene>
<evidence type="ECO:0000313" key="3">
    <source>
        <dbReference type="Proteomes" id="UP000709295"/>
    </source>
</evidence>
<evidence type="ECO:0000256" key="1">
    <source>
        <dbReference type="SAM" id="MobiDB-lite"/>
    </source>
</evidence>
<dbReference type="AlphaFoldDB" id="A0A8J5M919"/>
<evidence type="ECO:0000313" key="2">
    <source>
        <dbReference type="EMBL" id="KAG6967689.1"/>
    </source>
</evidence>
<name>A0A8J5M919_9STRA</name>
<feature type="region of interest" description="Disordered" evidence="1">
    <location>
        <begin position="49"/>
        <end position="71"/>
    </location>
</feature>
<comment type="caution">
    <text evidence="2">The sequence shown here is derived from an EMBL/GenBank/DDBJ whole genome shotgun (WGS) entry which is preliminary data.</text>
</comment>
<organism evidence="2 3">
    <name type="scientific">Phytophthora aleatoria</name>
    <dbReference type="NCBI Taxonomy" id="2496075"/>
    <lineage>
        <taxon>Eukaryota</taxon>
        <taxon>Sar</taxon>
        <taxon>Stramenopiles</taxon>
        <taxon>Oomycota</taxon>
        <taxon>Peronosporomycetes</taxon>
        <taxon>Peronosporales</taxon>
        <taxon>Peronosporaceae</taxon>
        <taxon>Phytophthora</taxon>
    </lineage>
</organism>